<gene>
    <name evidence="9" type="ORF">CKO21_09125</name>
</gene>
<evidence type="ECO:0000256" key="3">
    <source>
        <dbReference type="ARBA" id="ARBA00022553"/>
    </source>
</evidence>
<reference evidence="9" key="2">
    <citation type="journal article" date="2020" name="Microorganisms">
        <title>Osmotic Adaptation and Compatible Solute Biosynthesis of Phototrophic Bacteria as Revealed from Genome Analyses.</title>
        <authorList>
            <person name="Imhoff J.F."/>
            <person name="Rahn T."/>
            <person name="Kunzel S."/>
            <person name="Keller A."/>
            <person name="Neulinger S.C."/>
        </authorList>
    </citation>
    <scope>NUCLEOTIDE SEQUENCE</scope>
    <source>
        <strain evidence="9">DSM 9154</strain>
    </source>
</reference>
<dbReference type="InterPro" id="IPR003594">
    <property type="entry name" value="HATPase_dom"/>
</dbReference>
<comment type="caution">
    <text evidence="9">The sequence shown here is derived from an EMBL/GenBank/DDBJ whole genome shotgun (WGS) entry which is preliminary data.</text>
</comment>
<feature type="domain" description="PAC" evidence="8">
    <location>
        <begin position="362"/>
        <end position="414"/>
    </location>
</feature>
<dbReference type="InterPro" id="IPR001610">
    <property type="entry name" value="PAC"/>
</dbReference>
<evidence type="ECO:0000256" key="2">
    <source>
        <dbReference type="ARBA" id="ARBA00012438"/>
    </source>
</evidence>
<dbReference type="InterPro" id="IPR035965">
    <property type="entry name" value="PAS-like_dom_sf"/>
</dbReference>
<dbReference type="Proteomes" id="UP000778970">
    <property type="component" value="Unassembled WGS sequence"/>
</dbReference>
<organism evidence="9 10">
    <name type="scientific">Rhodovibrio salinarum</name>
    <dbReference type="NCBI Taxonomy" id="1087"/>
    <lineage>
        <taxon>Bacteria</taxon>
        <taxon>Pseudomonadati</taxon>
        <taxon>Pseudomonadota</taxon>
        <taxon>Alphaproteobacteria</taxon>
        <taxon>Rhodospirillales</taxon>
        <taxon>Rhodovibrionaceae</taxon>
        <taxon>Rhodovibrio</taxon>
    </lineage>
</organism>
<keyword evidence="3" id="KW-0597">Phosphoprotein</keyword>
<name>A0A934V0S5_9PROT</name>
<dbReference type="SMART" id="SM00388">
    <property type="entry name" value="HisKA"/>
    <property type="match status" value="1"/>
</dbReference>
<dbReference type="Gene3D" id="2.10.70.100">
    <property type="match status" value="1"/>
</dbReference>
<keyword evidence="4" id="KW-0808">Transferase</keyword>
<dbReference type="Pfam" id="PF02518">
    <property type="entry name" value="HATPase_c"/>
    <property type="match status" value="1"/>
</dbReference>
<keyword evidence="5 9" id="KW-0418">Kinase</keyword>
<dbReference type="SMART" id="SM00387">
    <property type="entry name" value="HATPase_c"/>
    <property type="match status" value="1"/>
</dbReference>
<feature type="domain" description="PAS" evidence="7">
    <location>
        <begin position="157"/>
        <end position="203"/>
    </location>
</feature>
<dbReference type="Gene3D" id="3.30.450.20">
    <property type="entry name" value="PAS domain"/>
    <property type="match status" value="3"/>
</dbReference>
<evidence type="ECO:0000256" key="4">
    <source>
        <dbReference type="ARBA" id="ARBA00022679"/>
    </source>
</evidence>
<evidence type="ECO:0000256" key="5">
    <source>
        <dbReference type="ARBA" id="ARBA00022777"/>
    </source>
</evidence>
<comment type="catalytic activity">
    <reaction evidence="1">
        <text>ATP + protein L-histidine = ADP + protein N-phospho-L-histidine.</text>
        <dbReference type="EC" id="2.7.13.3"/>
    </reaction>
</comment>
<keyword evidence="10" id="KW-1185">Reference proteome</keyword>
<dbReference type="PROSITE" id="PS50112">
    <property type="entry name" value="PAS"/>
    <property type="match status" value="2"/>
</dbReference>
<evidence type="ECO:0000313" key="9">
    <source>
        <dbReference type="EMBL" id="MBK1697409.1"/>
    </source>
</evidence>
<evidence type="ECO:0000259" key="6">
    <source>
        <dbReference type="PROSITE" id="PS50109"/>
    </source>
</evidence>
<dbReference type="Gene3D" id="3.30.565.10">
    <property type="entry name" value="Histidine kinase-like ATPase, C-terminal domain"/>
    <property type="match status" value="1"/>
</dbReference>
<dbReference type="Pfam" id="PF13426">
    <property type="entry name" value="PAS_9"/>
    <property type="match status" value="2"/>
</dbReference>
<feature type="domain" description="PAC" evidence="8">
    <location>
        <begin position="102"/>
        <end position="156"/>
    </location>
</feature>
<dbReference type="PRINTS" id="PR00344">
    <property type="entry name" value="BCTRLSENSOR"/>
</dbReference>
<dbReference type="Pfam" id="PF00512">
    <property type="entry name" value="HisKA"/>
    <property type="match status" value="1"/>
</dbReference>
<dbReference type="GO" id="GO:0009927">
    <property type="term" value="F:histidine phosphotransfer kinase activity"/>
    <property type="evidence" value="ECO:0007669"/>
    <property type="project" value="TreeGrafter"/>
</dbReference>
<dbReference type="AlphaFoldDB" id="A0A934V0S5"/>
<dbReference type="PANTHER" id="PTHR43047">
    <property type="entry name" value="TWO-COMPONENT HISTIDINE PROTEIN KINASE"/>
    <property type="match status" value="1"/>
</dbReference>
<dbReference type="InterPro" id="IPR036097">
    <property type="entry name" value="HisK_dim/P_sf"/>
</dbReference>
<dbReference type="InterPro" id="IPR036890">
    <property type="entry name" value="HATPase_C_sf"/>
</dbReference>
<dbReference type="GO" id="GO:0005886">
    <property type="term" value="C:plasma membrane"/>
    <property type="evidence" value="ECO:0007669"/>
    <property type="project" value="TreeGrafter"/>
</dbReference>
<protein>
    <recommendedName>
        <fullName evidence="2">histidine kinase</fullName>
        <ecNumber evidence="2">2.7.13.3</ecNumber>
    </recommendedName>
</protein>
<dbReference type="InterPro" id="IPR013655">
    <property type="entry name" value="PAS_fold_3"/>
</dbReference>
<evidence type="ECO:0000259" key="7">
    <source>
        <dbReference type="PROSITE" id="PS50112"/>
    </source>
</evidence>
<dbReference type="InterPro" id="IPR000014">
    <property type="entry name" value="PAS"/>
</dbReference>
<dbReference type="SUPFAM" id="SSF55874">
    <property type="entry name" value="ATPase domain of HSP90 chaperone/DNA topoisomerase II/histidine kinase"/>
    <property type="match status" value="1"/>
</dbReference>
<dbReference type="SUPFAM" id="SSF47384">
    <property type="entry name" value="Homodimeric domain of signal transducing histidine kinase"/>
    <property type="match status" value="1"/>
</dbReference>
<dbReference type="CDD" id="cd00130">
    <property type="entry name" value="PAS"/>
    <property type="match status" value="3"/>
</dbReference>
<proteinExistence type="predicted"/>
<dbReference type="PANTHER" id="PTHR43047:SF63">
    <property type="entry name" value="HISTIDINE KINASE"/>
    <property type="match status" value="1"/>
</dbReference>
<dbReference type="Gene3D" id="1.10.287.130">
    <property type="match status" value="1"/>
</dbReference>
<evidence type="ECO:0000313" key="10">
    <source>
        <dbReference type="Proteomes" id="UP000778970"/>
    </source>
</evidence>
<dbReference type="EMBL" id="NRRE01000023">
    <property type="protein sequence ID" value="MBK1697409.1"/>
    <property type="molecule type" value="Genomic_DNA"/>
</dbReference>
<dbReference type="CDD" id="cd00082">
    <property type="entry name" value="HisKA"/>
    <property type="match status" value="1"/>
</dbReference>
<feature type="domain" description="Histidine kinase" evidence="6">
    <location>
        <begin position="432"/>
        <end position="652"/>
    </location>
</feature>
<dbReference type="SUPFAM" id="SSF55785">
    <property type="entry name" value="PYP-like sensor domain (PAS domain)"/>
    <property type="match status" value="3"/>
</dbReference>
<dbReference type="InterPro" id="IPR005467">
    <property type="entry name" value="His_kinase_dom"/>
</dbReference>
<dbReference type="InterPro" id="IPR003661">
    <property type="entry name" value="HisK_dim/P_dom"/>
</dbReference>
<evidence type="ECO:0000256" key="1">
    <source>
        <dbReference type="ARBA" id="ARBA00000085"/>
    </source>
</evidence>
<dbReference type="PROSITE" id="PS50113">
    <property type="entry name" value="PAC"/>
    <property type="match status" value="2"/>
</dbReference>
<dbReference type="InterPro" id="IPR004358">
    <property type="entry name" value="Sig_transdc_His_kin-like_C"/>
</dbReference>
<dbReference type="PROSITE" id="PS50109">
    <property type="entry name" value="HIS_KIN"/>
    <property type="match status" value="1"/>
</dbReference>
<dbReference type="SMART" id="SM00091">
    <property type="entry name" value="PAS"/>
    <property type="match status" value="3"/>
</dbReference>
<feature type="domain" description="PAS" evidence="7">
    <location>
        <begin position="48"/>
        <end position="77"/>
    </location>
</feature>
<evidence type="ECO:0000259" key="8">
    <source>
        <dbReference type="PROSITE" id="PS50113"/>
    </source>
</evidence>
<dbReference type="EC" id="2.7.13.3" evidence="2"/>
<dbReference type="NCBIfam" id="TIGR00229">
    <property type="entry name" value="sensory_box"/>
    <property type="match status" value="3"/>
</dbReference>
<dbReference type="GO" id="GO:0000155">
    <property type="term" value="F:phosphorelay sensor kinase activity"/>
    <property type="evidence" value="ECO:0007669"/>
    <property type="project" value="InterPro"/>
</dbReference>
<dbReference type="InterPro" id="IPR000700">
    <property type="entry name" value="PAS-assoc_C"/>
</dbReference>
<dbReference type="SMART" id="SM00086">
    <property type="entry name" value="PAC"/>
    <property type="match status" value="3"/>
</dbReference>
<dbReference type="Pfam" id="PF08447">
    <property type="entry name" value="PAS_3"/>
    <property type="match status" value="1"/>
</dbReference>
<sequence>MESRQPGGGRAGVTRRGGRIMAEMDFEEQDHPYLDAAPASVLVTDCDLDRSGPRIVYVNAAFERMTGWPREEIVGQTPRVLQGRETDHTIFSDMASQLRAGQTWHGETVNYRRDGTPFLVRWSVSPVRDDQGRVSNYLAIQEDVTEQRRCERSYNHMQALVARVVEAAPDGVIVTGADGRIVNVNQGAVALLDWSKDALVGQSFTWIVPGGIAAVQAAADEGTDRPGVSGGQNTGTQGEITAYRRDGTTFPAAVSLVCVGDEGAACHAVFLRDLTARKARENALAMSETRLRNAQRIGRMGGWFYDLATRETELMPEVLYLFGQEAKARNLAHDEVRAWIHPDDLARVAETFRAARATAGQYRCEYRLILADGTVMVVDVIGEPLTDDRGRITGYAGVVQDITERHRVQEELVAARNAAVASSEAKSRFLAMMGHELRTPLNAINGFADLLVNETLGRHVHPAYRDYATHILESGEHLRGIIESVLDVARMENGRITLEEDVICLRDLLKAATNWMTEQADRANLSLEVKDGPPVRLKVDPRLMRQVVSNLVDNAIKFSPAGGRVVIAHKLCVDGSLQIVVSDEGPGIPPEYVNEVTEPFVQVDTRLERKYDGLGLGLHLVQSFMRLHDGRLDIDSAAGVGTRVTAVLPPERVMEMEDLNCALDPDVAVGTDAALVSKSA</sequence>
<accession>A0A934V0S5</accession>
<reference evidence="9" key="1">
    <citation type="submission" date="2017-08" db="EMBL/GenBank/DDBJ databases">
        <authorList>
            <person name="Imhoff J.F."/>
            <person name="Rahn T."/>
            <person name="Kuenzel S."/>
            <person name="Neulinger S.C."/>
        </authorList>
    </citation>
    <scope>NUCLEOTIDE SEQUENCE</scope>
    <source>
        <strain evidence="9">DSM 9154</strain>
    </source>
</reference>